<evidence type="ECO:0000313" key="8">
    <source>
        <dbReference type="EMBL" id="RIH66061.1"/>
    </source>
</evidence>
<proteinExistence type="inferred from homology"/>
<dbReference type="Pfam" id="PF00884">
    <property type="entry name" value="Sulfatase"/>
    <property type="match status" value="1"/>
</dbReference>
<evidence type="ECO:0000256" key="4">
    <source>
        <dbReference type="ARBA" id="ARBA00022729"/>
    </source>
</evidence>
<dbReference type="Proteomes" id="UP000266441">
    <property type="component" value="Unassembled WGS sequence"/>
</dbReference>
<evidence type="ECO:0000313" key="9">
    <source>
        <dbReference type="Proteomes" id="UP000266441"/>
    </source>
</evidence>
<keyword evidence="9" id="KW-1185">Reference proteome</keyword>
<dbReference type="RefSeq" id="WP_119349295.1">
    <property type="nucleotide sequence ID" value="NZ_QWET01000004.1"/>
</dbReference>
<dbReference type="InterPro" id="IPR050738">
    <property type="entry name" value="Sulfatase"/>
</dbReference>
<dbReference type="GO" id="GO:0046872">
    <property type="term" value="F:metal ion binding"/>
    <property type="evidence" value="ECO:0007669"/>
    <property type="project" value="UniProtKB-KW"/>
</dbReference>
<gene>
    <name evidence="8" type="ORF">D1164_07305</name>
</gene>
<reference evidence="8 9" key="1">
    <citation type="journal article" date="2015" name="Int. J. Syst. Evol. Microbiol.">
        <title>Mariniphaga sediminis sp. nov., isolated from coastal sediment.</title>
        <authorList>
            <person name="Wang F.Q."/>
            <person name="Shen Q.Y."/>
            <person name="Chen G.J."/>
            <person name="Du Z.J."/>
        </authorList>
    </citation>
    <scope>NUCLEOTIDE SEQUENCE [LARGE SCALE GENOMIC DNA]</scope>
    <source>
        <strain evidence="8 9">SY21</strain>
    </source>
</reference>
<name>A0A399D5P9_9BACT</name>
<keyword evidence="5" id="KW-0378">Hydrolase</keyword>
<evidence type="ECO:0000256" key="5">
    <source>
        <dbReference type="ARBA" id="ARBA00022801"/>
    </source>
</evidence>
<dbReference type="Gene3D" id="3.30.1120.10">
    <property type="match status" value="1"/>
</dbReference>
<evidence type="ECO:0000256" key="3">
    <source>
        <dbReference type="ARBA" id="ARBA00022723"/>
    </source>
</evidence>
<dbReference type="PANTHER" id="PTHR42693:SF42">
    <property type="entry name" value="ARYLSULFATASE G"/>
    <property type="match status" value="1"/>
</dbReference>
<dbReference type="OrthoDB" id="9765065at2"/>
<dbReference type="CDD" id="cd16144">
    <property type="entry name" value="ARS_like"/>
    <property type="match status" value="1"/>
</dbReference>
<dbReference type="PROSITE" id="PS00149">
    <property type="entry name" value="SULFATASE_2"/>
    <property type="match status" value="1"/>
</dbReference>
<dbReference type="Gene3D" id="3.40.720.10">
    <property type="entry name" value="Alkaline Phosphatase, subunit A"/>
    <property type="match status" value="1"/>
</dbReference>
<dbReference type="EMBL" id="QWET01000004">
    <property type="protein sequence ID" value="RIH66061.1"/>
    <property type="molecule type" value="Genomic_DNA"/>
</dbReference>
<protein>
    <submittedName>
        <fullName evidence="8">DUF4976 domain-containing protein</fullName>
    </submittedName>
</protein>
<dbReference type="SUPFAM" id="SSF53649">
    <property type="entry name" value="Alkaline phosphatase-like"/>
    <property type="match status" value="1"/>
</dbReference>
<dbReference type="GO" id="GO:0004065">
    <property type="term" value="F:arylsulfatase activity"/>
    <property type="evidence" value="ECO:0007669"/>
    <property type="project" value="TreeGrafter"/>
</dbReference>
<organism evidence="8 9">
    <name type="scientific">Mariniphaga sediminis</name>
    <dbReference type="NCBI Taxonomy" id="1628158"/>
    <lineage>
        <taxon>Bacteria</taxon>
        <taxon>Pseudomonadati</taxon>
        <taxon>Bacteroidota</taxon>
        <taxon>Bacteroidia</taxon>
        <taxon>Marinilabiliales</taxon>
        <taxon>Prolixibacteraceae</taxon>
        <taxon>Mariniphaga</taxon>
    </lineage>
</organism>
<evidence type="ECO:0000256" key="1">
    <source>
        <dbReference type="ARBA" id="ARBA00001913"/>
    </source>
</evidence>
<dbReference type="PROSITE" id="PS00523">
    <property type="entry name" value="SULFATASE_1"/>
    <property type="match status" value="1"/>
</dbReference>
<evidence type="ECO:0000259" key="7">
    <source>
        <dbReference type="Pfam" id="PF00884"/>
    </source>
</evidence>
<dbReference type="PROSITE" id="PS51257">
    <property type="entry name" value="PROKAR_LIPOPROTEIN"/>
    <property type="match status" value="1"/>
</dbReference>
<keyword evidence="6" id="KW-0106">Calcium</keyword>
<dbReference type="InterPro" id="IPR024607">
    <property type="entry name" value="Sulfatase_CS"/>
</dbReference>
<dbReference type="InterPro" id="IPR000917">
    <property type="entry name" value="Sulfatase_N"/>
</dbReference>
<dbReference type="PANTHER" id="PTHR42693">
    <property type="entry name" value="ARYLSULFATASE FAMILY MEMBER"/>
    <property type="match status" value="1"/>
</dbReference>
<comment type="caution">
    <text evidence="8">The sequence shown here is derived from an EMBL/GenBank/DDBJ whole genome shotgun (WGS) entry which is preliminary data.</text>
</comment>
<sequence>MSGTKLLVFIFIPILWFSCSREKQPPNFVFILVDDLGWADVKCNYPESFYDTPNIDRLAENGVRFTQAYAANPVCSPTRAALMTGKHPNRVNITDWIPGLDPKNRLLLGPQDKNELALEEVTLAEKLKEAGYKTCFIGKWHLGDEGFFPEDQGFDINIGGHHRGSPPGGYYSPYKNPKLEDGPEGEYLTDRLTNESIRFIRESNGHPFLLYLAFYTVHTPIQASKKHIGKYRLKRENLALDSVLHKKEGDGWTKLVQENADFASMVAAMDENVGRVMEALRNQELDKNTWVIFTSDNGGLSTLTRENAPTSNGPLRAGKGWCYEGGIRVPLIIAGPDIEENGKVAEQPVISMDFYTTILDLAGIEHEKYDGESLLPVLTQNGNIGRDVLFWHFPHYHGSAWKPGSALREGDWKLVVYYEDSRMELFNLAADPGETTDLSAKLPQKTRELKKVLDNKLLESGAQFPVSNPAYQVEQ</sequence>
<evidence type="ECO:0000256" key="2">
    <source>
        <dbReference type="ARBA" id="ARBA00008779"/>
    </source>
</evidence>
<accession>A0A399D5P9</accession>
<evidence type="ECO:0000256" key="6">
    <source>
        <dbReference type="ARBA" id="ARBA00022837"/>
    </source>
</evidence>
<feature type="domain" description="Sulfatase N-terminal" evidence="7">
    <location>
        <begin position="26"/>
        <end position="364"/>
    </location>
</feature>
<keyword evidence="3" id="KW-0479">Metal-binding</keyword>
<comment type="similarity">
    <text evidence="2">Belongs to the sulfatase family.</text>
</comment>
<dbReference type="AlphaFoldDB" id="A0A399D5P9"/>
<comment type="cofactor">
    <cofactor evidence="1">
        <name>Ca(2+)</name>
        <dbReference type="ChEBI" id="CHEBI:29108"/>
    </cofactor>
</comment>
<dbReference type="InterPro" id="IPR017850">
    <property type="entry name" value="Alkaline_phosphatase_core_sf"/>
</dbReference>
<keyword evidence="4" id="KW-0732">Signal</keyword>